<dbReference type="EMBL" id="RBIN01000003">
    <property type="protein sequence ID" value="RKR06143.1"/>
    <property type="molecule type" value="Genomic_DNA"/>
</dbReference>
<dbReference type="AlphaFoldDB" id="A0A420WY75"/>
<dbReference type="InterPro" id="IPR016047">
    <property type="entry name" value="M23ase_b-sheet_dom"/>
</dbReference>
<dbReference type="PANTHER" id="PTHR21666:SF270">
    <property type="entry name" value="MUREIN HYDROLASE ACTIVATOR ENVC"/>
    <property type="match status" value="1"/>
</dbReference>
<dbReference type="PROSITE" id="PS51782">
    <property type="entry name" value="LYSM"/>
    <property type="match status" value="2"/>
</dbReference>
<proteinExistence type="predicted"/>
<sequence length="298" mass="31956">MGQCSLAGKGSTVIIPRVLILLALLLLTGCAGLSGPSDRPGWITVQRGDTLSGIARQAGIPLLRLQRFNPGTSARQLRVGQQLLLPGGDERAPGNGRYRYRIRPGDTISAIARRFNSSVADIRSANARLDDQHLAIGHMITVPVGKAASSGSSRRARPAPTRQPARQSTEPLPSGVGNWPWPLQGGSVKRHFGPDQRGQLQPMIIAAGRDRTARAVAAGTVRFAGTMRHLGGVIIVHHEHNLQTVYAQCDQLKVQEGKRISTGTPICSVANSASTGRFDLLFDIRHAGRPVNPDRLLK</sequence>
<organism evidence="3 4">
    <name type="scientific">Kushneria sinocarnis</name>
    <dbReference type="NCBI Taxonomy" id="595502"/>
    <lineage>
        <taxon>Bacteria</taxon>
        <taxon>Pseudomonadati</taxon>
        <taxon>Pseudomonadota</taxon>
        <taxon>Gammaproteobacteria</taxon>
        <taxon>Oceanospirillales</taxon>
        <taxon>Halomonadaceae</taxon>
        <taxon>Kushneria</taxon>
    </lineage>
</organism>
<evidence type="ECO:0000256" key="1">
    <source>
        <dbReference type="SAM" id="MobiDB-lite"/>
    </source>
</evidence>
<dbReference type="SUPFAM" id="SSF51261">
    <property type="entry name" value="Duplicated hybrid motif"/>
    <property type="match status" value="1"/>
</dbReference>
<dbReference type="SUPFAM" id="SSF54106">
    <property type="entry name" value="LysM domain"/>
    <property type="match status" value="2"/>
</dbReference>
<dbReference type="OrthoDB" id="9795421at2"/>
<dbReference type="SMART" id="SM00257">
    <property type="entry name" value="LysM"/>
    <property type="match status" value="2"/>
</dbReference>
<gene>
    <name evidence="3" type="ORF">C7446_1080</name>
</gene>
<evidence type="ECO:0000313" key="4">
    <source>
        <dbReference type="Proteomes" id="UP000281975"/>
    </source>
</evidence>
<dbReference type="InterPro" id="IPR011055">
    <property type="entry name" value="Dup_hybrid_motif"/>
</dbReference>
<feature type="region of interest" description="Disordered" evidence="1">
    <location>
        <begin position="145"/>
        <end position="179"/>
    </location>
</feature>
<feature type="compositionally biased region" description="Low complexity" evidence="1">
    <location>
        <begin position="147"/>
        <end position="168"/>
    </location>
</feature>
<dbReference type="CDD" id="cd00118">
    <property type="entry name" value="LysM"/>
    <property type="match status" value="2"/>
</dbReference>
<dbReference type="Pfam" id="PF01476">
    <property type="entry name" value="LysM"/>
    <property type="match status" value="2"/>
</dbReference>
<dbReference type="Gene3D" id="3.10.350.10">
    <property type="entry name" value="LysM domain"/>
    <property type="match status" value="2"/>
</dbReference>
<feature type="domain" description="LysM" evidence="2">
    <location>
        <begin position="98"/>
        <end position="142"/>
    </location>
</feature>
<dbReference type="Proteomes" id="UP000281975">
    <property type="component" value="Unassembled WGS sequence"/>
</dbReference>
<name>A0A420WY75_9GAMM</name>
<feature type="domain" description="LysM" evidence="2">
    <location>
        <begin position="41"/>
        <end position="85"/>
    </location>
</feature>
<dbReference type="Pfam" id="PF01551">
    <property type="entry name" value="Peptidase_M23"/>
    <property type="match status" value="1"/>
</dbReference>
<dbReference type="RefSeq" id="WP_121172066.1">
    <property type="nucleotide sequence ID" value="NZ_RBIN01000003.1"/>
</dbReference>
<keyword evidence="4" id="KW-1185">Reference proteome</keyword>
<evidence type="ECO:0000259" key="2">
    <source>
        <dbReference type="PROSITE" id="PS51782"/>
    </source>
</evidence>
<dbReference type="CDD" id="cd12797">
    <property type="entry name" value="M23_peptidase"/>
    <property type="match status" value="1"/>
</dbReference>
<dbReference type="Gene3D" id="2.70.70.10">
    <property type="entry name" value="Glucose Permease (Domain IIA)"/>
    <property type="match status" value="1"/>
</dbReference>
<dbReference type="InterPro" id="IPR036779">
    <property type="entry name" value="LysM_dom_sf"/>
</dbReference>
<dbReference type="InterPro" id="IPR018392">
    <property type="entry name" value="LysM"/>
</dbReference>
<dbReference type="GO" id="GO:0004222">
    <property type="term" value="F:metalloendopeptidase activity"/>
    <property type="evidence" value="ECO:0007669"/>
    <property type="project" value="TreeGrafter"/>
</dbReference>
<reference evidence="3 4" key="1">
    <citation type="submission" date="2018-10" db="EMBL/GenBank/DDBJ databases">
        <title>Genomic Encyclopedia of Type Strains, Phase IV (KMG-IV): sequencing the most valuable type-strain genomes for metagenomic binning, comparative biology and taxonomic classification.</title>
        <authorList>
            <person name="Goeker M."/>
        </authorList>
    </citation>
    <scope>NUCLEOTIDE SEQUENCE [LARGE SCALE GENOMIC DNA]</scope>
    <source>
        <strain evidence="3 4">DSM 23229</strain>
    </source>
</reference>
<comment type="caution">
    <text evidence="3">The sequence shown here is derived from an EMBL/GenBank/DDBJ whole genome shotgun (WGS) entry which is preliminary data.</text>
</comment>
<evidence type="ECO:0000313" key="3">
    <source>
        <dbReference type="EMBL" id="RKR06143.1"/>
    </source>
</evidence>
<accession>A0A420WY75</accession>
<dbReference type="PANTHER" id="PTHR21666">
    <property type="entry name" value="PEPTIDASE-RELATED"/>
    <property type="match status" value="1"/>
</dbReference>
<protein>
    <submittedName>
        <fullName evidence="3">LysM domain-containing protein</fullName>
    </submittedName>
</protein>
<dbReference type="InterPro" id="IPR050570">
    <property type="entry name" value="Cell_wall_metabolism_enzyme"/>
</dbReference>